<name>A0A514Z6C1_9LACT</name>
<accession>A0A514Z6C1</accession>
<dbReference type="KEGG" id="lack:FLP15_01830"/>
<dbReference type="AlphaFoldDB" id="A0A514Z6C1"/>
<sequence length="86" mass="9083">MLFKYRTFFLSILGNASSAVTNNKVFNAMDNAFSRAKQRTLRPVLAGATAGVVAGKTFAGKVNRKVGTGAVQRMRSGSVSGNMPIA</sequence>
<gene>
    <name evidence="1" type="ORF">FLP15_01830</name>
</gene>
<evidence type="ECO:0000313" key="2">
    <source>
        <dbReference type="Proteomes" id="UP000315128"/>
    </source>
</evidence>
<dbReference type="EMBL" id="CP041356">
    <property type="protein sequence ID" value="QDK70145.1"/>
    <property type="molecule type" value="Genomic_DNA"/>
</dbReference>
<dbReference type="Proteomes" id="UP000315128">
    <property type="component" value="Chromosome"/>
</dbReference>
<protein>
    <submittedName>
        <fullName evidence="1">Uncharacterized protein</fullName>
    </submittedName>
</protein>
<reference evidence="1 2" key="1">
    <citation type="submission" date="2019-07" db="EMBL/GenBank/DDBJ databases">
        <title>Genome sequencing of KACC 19320.</title>
        <authorList>
            <person name="Heo J."/>
            <person name="Kim S.-J."/>
            <person name="Kim J.-S."/>
            <person name="Hong S.-B."/>
            <person name="Kwon S.-W."/>
        </authorList>
    </citation>
    <scope>NUCLEOTIDE SEQUENCE [LARGE SCALE GENOMIC DNA]</scope>
    <source>
        <strain evidence="1 2">KACC 19320</strain>
    </source>
</reference>
<proteinExistence type="predicted"/>
<evidence type="ECO:0000313" key="1">
    <source>
        <dbReference type="EMBL" id="QDK70145.1"/>
    </source>
</evidence>
<keyword evidence="2" id="KW-1185">Reference proteome</keyword>
<organism evidence="1 2">
    <name type="scientific">Lactococcus protaetiae</name>
    <dbReference type="NCBI Taxonomy" id="2592653"/>
    <lineage>
        <taxon>Bacteria</taxon>
        <taxon>Bacillati</taxon>
        <taxon>Bacillota</taxon>
        <taxon>Bacilli</taxon>
        <taxon>Lactobacillales</taxon>
        <taxon>Streptococcaceae</taxon>
        <taxon>Lactococcus</taxon>
    </lineage>
</organism>